<keyword evidence="2" id="KW-0732">Signal</keyword>
<dbReference type="Gene3D" id="2.60.40.10">
    <property type="entry name" value="Immunoglobulins"/>
    <property type="match status" value="2"/>
</dbReference>
<dbReference type="GO" id="GO:0016020">
    <property type="term" value="C:membrane"/>
    <property type="evidence" value="ECO:0007669"/>
    <property type="project" value="UniProtKB-SubCell"/>
</dbReference>
<gene>
    <name evidence="5" type="primary">Slamf1</name>
    <name evidence="5" type="ORF">CHRMAC_R05428</name>
</gene>
<keyword evidence="6" id="KW-1185">Reference proteome</keyword>
<keyword evidence="3" id="KW-0472">Membrane</keyword>
<dbReference type="AlphaFoldDB" id="A0A7K5NT05"/>
<dbReference type="PANTHER" id="PTHR12080:SF55">
    <property type="entry name" value="LYMPHOCYTE FUNCTION-ASSOCIATED ANTIGEN 3"/>
    <property type="match status" value="1"/>
</dbReference>
<dbReference type="InterPro" id="IPR015631">
    <property type="entry name" value="CD2/SLAM_rcpt"/>
</dbReference>
<proteinExistence type="predicted"/>
<reference evidence="5 6" key="1">
    <citation type="submission" date="2019-09" db="EMBL/GenBank/DDBJ databases">
        <title>Bird 10,000 Genomes (B10K) Project - Family phase.</title>
        <authorList>
            <person name="Zhang G."/>
        </authorList>
    </citation>
    <scope>NUCLEOTIDE SEQUENCE [LARGE SCALE GENOMIC DNA]</scope>
    <source>
        <strain evidence="5">B10K-DU-021-33</strain>
        <tissue evidence="5">Mixed tissue sample</tissue>
    </source>
</reference>
<dbReference type="EMBL" id="VYZF01002016">
    <property type="protein sequence ID" value="NWT46290.1"/>
    <property type="molecule type" value="Genomic_DNA"/>
</dbReference>
<evidence type="ECO:0000256" key="2">
    <source>
        <dbReference type="ARBA" id="ARBA00022729"/>
    </source>
</evidence>
<dbReference type="Proteomes" id="UP000524558">
    <property type="component" value="Unassembled WGS sequence"/>
</dbReference>
<comment type="subcellular location">
    <subcellularLocation>
        <location evidence="1">Membrane</location>
    </subcellularLocation>
</comment>
<feature type="non-terminal residue" evidence="5">
    <location>
        <position position="1"/>
    </location>
</feature>
<evidence type="ECO:0000256" key="3">
    <source>
        <dbReference type="ARBA" id="ARBA00023136"/>
    </source>
</evidence>
<name>A0A7K5NT05_CHRMC</name>
<sequence length="189" mass="21077">TEDPQRKLVLLKYLDGNYTNYMPGRARFHMVDFSLEILNTSREDRQLHEYIVSNGPEEKVWQIQLEVYEPVSHASIQVLGRASANGSCTITLNCTAERGDNVSYSWGSWDTSTRGLCSHNGSLLHLSYPLQNTSIACACTASNPVSRRVVTFNSSKCSYEQGGKFPVAHPALSSLSVPTRALQEKFLRC</sequence>
<feature type="non-terminal residue" evidence="5">
    <location>
        <position position="189"/>
    </location>
</feature>
<organism evidence="5 6">
    <name type="scientific">Chroicocephalus maculipennis</name>
    <name type="common">Brown-hooded gull</name>
    <name type="synonym">Larus maculipennis</name>
    <dbReference type="NCBI Taxonomy" id="287016"/>
    <lineage>
        <taxon>Eukaryota</taxon>
        <taxon>Metazoa</taxon>
        <taxon>Chordata</taxon>
        <taxon>Craniata</taxon>
        <taxon>Vertebrata</taxon>
        <taxon>Euteleostomi</taxon>
        <taxon>Archelosauria</taxon>
        <taxon>Archosauria</taxon>
        <taxon>Dinosauria</taxon>
        <taxon>Saurischia</taxon>
        <taxon>Theropoda</taxon>
        <taxon>Coelurosauria</taxon>
        <taxon>Aves</taxon>
        <taxon>Neognathae</taxon>
        <taxon>Neoaves</taxon>
        <taxon>Charadriiformes</taxon>
        <taxon>Laridae</taxon>
        <taxon>Chroicocephalus</taxon>
    </lineage>
</organism>
<evidence type="ECO:0000313" key="6">
    <source>
        <dbReference type="Proteomes" id="UP000524558"/>
    </source>
</evidence>
<dbReference type="InterPro" id="IPR013783">
    <property type="entry name" value="Ig-like_fold"/>
</dbReference>
<dbReference type="PANTHER" id="PTHR12080">
    <property type="entry name" value="SIGNALING LYMPHOCYTIC ACTIVATION MOLECULE"/>
    <property type="match status" value="1"/>
</dbReference>
<evidence type="ECO:0000313" key="5">
    <source>
        <dbReference type="EMBL" id="NWT46290.1"/>
    </source>
</evidence>
<comment type="caution">
    <text evidence="5">The sequence shown here is derived from an EMBL/GenBank/DDBJ whole genome shotgun (WGS) entry which is preliminary data.</text>
</comment>
<evidence type="ECO:0000256" key="4">
    <source>
        <dbReference type="ARBA" id="ARBA00023180"/>
    </source>
</evidence>
<keyword evidence="4" id="KW-0325">Glycoprotein</keyword>
<accession>A0A7K5NT05</accession>
<protein>
    <submittedName>
        <fullName evidence="5">SLAF1 protein</fullName>
    </submittedName>
</protein>
<evidence type="ECO:0000256" key="1">
    <source>
        <dbReference type="ARBA" id="ARBA00004370"/>
    </source>
</evidence>